<dbReference type="EMBL" id="BQKE01000003">
    <property type="protein sequence ID" value="GJM63659.1"/>
    <property type="molecule type" value="Genomic_DNA"/>
</dbReference>
<proteinExistence type="predicted"/>
<sequence>MFIIKPPLVLVLQRAVRASLRPHTKLKPCRLGRSRRTTTLQDFEVQQARTTTSGDYRLVGDKSLKLKVQL</sequence>
<dbReference type="Proteomes" id="UP001310022">
    <property type="component" value="Unassembled WGS sequence"/>
</dbReference>
<organism evidence="1 2">
    <name type="scientific">Persicobacter diffluens</name>
    <dbReference type="NCBI Taxonomy" id="981"/>
    <lineage>
        <taxon>Bacteria</taxon>
        <taxon>Pseudomonadati</taxon>
        <taxon>Bacteroidota</taxon>
        <taxon>Cytophagia</taxon>
        <taxon>Cytophagales</taxon>
        <taxon>Persicobacteraceae</taxon>
        <taxon>Persicobacter</taxon>
    </lineage>
</organism>
<reference evidence="1 2" key="1">
    <citation type="submission" date="2021-12" db="EMBL/GenBank/DDBJ databases">
        <title>Genome sequencing of bacteria with rrn-lacking chromosome and rrn-plasmid.</title>
        <authorList>
            <person name="Anda M."/>
            <person name="Iwasaki W."/>
        </authorList>
    </citation>
    <scope>NUCLEOTIDE SEQUENCE [LARGE SCALE GENOMIC DNA]</scope>
    <source>
        <strain evidence="1 2">NBRC 15940</strain>
    </source>
</reference>
<gene>
    <name evidence="1" type="ORF">PEDI_42110</name>
</gene>
<evidence type="ECO:0000313" key="2">
    <source>
        <dbReference type="Proteomes" id="UP001310022"/>
    </source>
</evidence>
<protein>
    <submittedName>
        <fullName evidence="1">Uncharacterized protein</fullName>
    </submittedName>
</protein>
<name>A0AAN4W0W1_9BACT</name>
<evidence type="ECO:0000313" key="1">
    <source>
        <dbReference type="EMBL" id="GJM63659.1"/>
    </source>
</evidence>
<comment type="caution">
    <text evidence="1">The sequence shown here is derived from an EMBL/GenBank/DDBJ whole genome shotgun (WGS) entry which is preliminary data.</text>
</comment>
<accession>A0AAN4W0W1</accession>
<keyword evidence="2" id="KW-1185">Reference proteome</keyword>
<dbReference type="AlphaFoldDB" id="A0AAN4W0W1"/>